<evidence type="ECO:0000256" key="14">
    <source>
        <dbReference type="SAM" id="SignalP"/>
    </source>
</evidence>
<keyword evidence="8 17" id="KW-0675">Receptor</keyword>
<dbReference type="InterPro" id="IPR039426">
    <property type="entry name" value="TonB-dep_rcpt-like"/>
</dbReference>
<dbReference type="InterPro" id="IPR010916">
    <property type="entry name" value="TonB_box_CS"/>
</dbReference>
<dbReference type="InterPro" id="IPR012910">
    <property type="entry name" value="Plug_dom"/>
</dbReference>
<organism evidence="17 18">
    <name type="scientific">Gluconobacter kanchanaburiensis NBRC 103587</name>
    <dbReference type="NCBI Taxonomy" id="1307948"/>
    <lineage>
        <taxon>Bacteria</taxon>
        <taxon>Pseudomonadati</taxon>
        <taxon>Pseudomonadota</taxon>
        <taxon>Alphaproteobacteria</taxon>
        <taxon>Acetobacterales</taxon>
        <taxon>Acetobacteraceae</taxon>
        <taxon>Gluconobacter</taxon>
    </lineage>
</organism>
<feature type="region of interest" description="Disordered" evidence="13">
    <location>
        <begin position="37"/>
        <end position="67"/>
    </location>
</feature>
<feature type="compositionally biased region" description="Low complexity" evidence="13">
    <location>
        <begin position="37"/>
        <end position="49"/>
    </location>
</feature>
<keyword evidence="18" id="KW-1185">Reference proteome</keyword>
<dbReference type="GO" id="GO:0009279">
    <property type="term" value="C:cell outer membrane"/>
    <property type="evidence" value="ECO:0007669"/>
    <property type="project" value="UniProtKB-SubCell"/>
</dbReference>
<evidence type="ECO:0000256" key="2">
    <source>
        <dbReference type="ARBA" id="ARBA00022448"/>
    </source>
</evidence>
<evidence type="ECO:0000256" key="8">
    <source>
        <dbReference type="ARBA" id="ARBA00023170"/>
    </source>
</evidence>
<proteinExistence type="inferred from homology"/>
<gene>
    <name evidence="17" type="ORF">GKA01_07620</name>
</gene>
<dbReference type="Proteomes" id="UP000321079">
    <property type="component" value="Unassembled WGS sequence"/>
</dbReference>
<dbReference type="PANTHER" id="PTHR30069:SF29">
    <property type="entry name" value="HEMOGLOBIN AND HEMOGLOBIN-HAPTOGLOBIN-BINDING PROTEIN 1-RELATED"/>
    <property type="match status" value="1"/>
</dbReference>
<evidence type="ECO:0000256" key="4">
    <source>
        <dbReference type="ARBA" id="ARBA00022692"/>
    </source>
</evidence>
<keyword evidence="6 11" id="KW-0798">TonB box</keyword>
<dbReference type="GO" id="GO:0015344">
    <property type="term" value="F:siderophore uptake transmembrane transporter activity"/>
    <property type="evidence" value="ECO:0007669"/>
    <property type="project" value="TreeGrafter"/>
</dbReference>
<evidence type="ECO:0000259" key="16">
    <source>
        <dbReference type="Pfam" id="PF07715"/>
    </source>
</evidence>
<keyword evidence="5 14" id="KW-0732">Signal</keyword>
<sequence length="672" mass="73468">MPRISCLLLASSMLVAVPALAAPVAQPAQEPLLSQKLKAPPAPSAQKAPGTAMRAPNQAPTAVSSSFPETVTVTANRMPQDLSRVGSQVTVVTQRDIELLQRRDLADLLSREPGLNMVRTGGPGGTGSIFMRGTNANEVKVRLDGMDINDPSTPAGAFDTAQFLTDGLARVEILRGPQSGLYGADAMGGVIDMTTKQGQGPLHGFVRLEGGSYSTKNQTAGFSGSLRRFHYMVEVSHNHVGDYQAVPKAIRAQVHDHDVASNRNDNRTANVRLGYDVTDNFDLGFTAHLTQADYEYVADDYSSYPTLPSAQQNESDLKQAILRGTAHLKSFKGVFEQTLGVGYVTYRRHDITAGESDIASNRGDRLKVDWQGLTHLGHNGSFLVGYDYIRERIMTPVAAQTTTNAAWGQLEGHWHDILFGSANIRYDNNSRYGNYVTWRVAPAVKIPGTGLTLKASGGSGFHGPSLNQLFVSYPAYYSLANPNLRAERLLGFDAGFEERLLGGKLTFGADYYGNHVRNLINYALSGYNYTYINVARAQTHGVEAFVDYHIIKSVDLRGTYTWTDATDRSTGAALVRRPRHKATASVIWTPTKRLSITPSLLYVSGWHDLDRYTSMNTIGHDYVTVNIAAEYKLANFVTLFARGDNLGNRYYENPVGYLQPGRSFYGGVTFGL</sequence>
<feature type="short sequence motif" description="TonB box" evidence="11">
    <location>
        <begin position="70"/>
        <end position="76"/>
    </location>
</feature>
<evidence type="ECO:0000313" key="17">
    <source>
        <dbReference type="EMBL" id="GEK95565.1"/>
    </source>
</evidence>
<dbReference type="Pfam" id="PF00593">
    <property type="entry name" value="TonB_dep_Rec_b-barrel"/>
    <property type="match status" value="1"/>
</dbReference>
<dbReference type="RefSeq" id="WP_167506311.1">
    <property type="nucleotide sequence ID" value="NZ_BARK01000004.1"/>
</dbReference>
<protein>
    <submittedName>
        <fullName evidence="17">TonB-dependent receptor</fullName>
    </submittedName>
</protein>
<reference evidence="17 18" key="1">
    <citation type="submission" date="2019-07" db="EMBL/GenBank/DDBJ databases">
        <title>Whole genome shotgun sequence of Gluconobacter kanchanaburiensis NBRC 103587.</title>
        <authorList>
            <person name="Hosoyama A."/>
            <person name="Uohara A."/>
            <person name="Ohji S."/>
            <person name="Ichikawa N."/>
        </authorList>
    </citation>
    <scope>NUCLEOTIDE SEQUENCE [LARGE SCALE GENOMIC DNA]</scope>
    <source>
        <strain evidence="17 18">NBRC 103587</strain>
    </source>
</reference>
<dbReference type="InterPro" id="IPR036942">
    <property type="entry name" value="Beta-barrel_TonB_sf"/>
</dbReference>
<keyword evidence="9 10" id="KW-0998">Cell outer membrane</keyword>
<keyword evidence="4 10" id="KW-0812">Transmembrane</keyword>
<dbReference type="PANTHER" id="PTHR30069">
    <property type="entry name" value="TONB-DEPENDENT OUTER MEMBRANE RECEPTOR"/>
    <property type="match status" value="1"/>
</dbReference>
<evidence type="ECO:0000256" key="1">
    <source>
        <dbReference type="ARBA" id="ARBA00004571"/>
    </source>
</evidence>
<evidence type="ECO:0000256" key="7">
    <source>
        <dbReference type="ARBA" id="ARBA00023136"/>
    </source>
</evidence>
<dbReference type="PROSITE" id="PS00430">
    <property type="entry name" value="TONB_DEPENDENT_REC_1"/>
    <property type="match status" value="1"/>
</dbReference>
<dbReference type="Pfam" id="PF07715">
    <property type="entry name" value="Plug"/>
    <property type="match status" value="1"/>
</dbReference>
<comment type="subcellular location">
    <subcellularLocation>
        <location evidence="1 10">Cell outer membrane</location>
        <topology evidence="1 10">Multi-pass membrane protein</topology>
    </subcellularLocation>
</comment>
<dbReference type="CDD" id="cd01347">
    <property type="entry name" value="ligand_gated_channel"/>
    <property type="match status" value="1"/>
</dbReference>
<evidence type="ECO:0000256" key="10">
    <source>
        <dbReference type="PROSITE-ProRule" id="PRU01360"/>
    </source>
</evidence>
<dbReference type="EMBL" id="BJVA01000003">
    <property type="protein sequence ID" value="GEK95565.1"/>
    <property type="molecule type" value="Genomic_DNA"/>
</dbReference>
<name>A0A511B540_9PROT</name>
<evidence type="ECO:0000256" key="13">
    <source>
        <dbReference type="SAM" id="MobiDB-lite"/>
    </source>
</evidence>
<evidence type="ECO:0000256" key="12">
    <source>
        <dbReference type="RuleBase" id="RU003357"/>
    </source>
</evidence>
<evidence type="ECO:0000259" key="15">
    <source>
        <dbReference type="Pfam" id="PF00593"/>
    </source>
</evidence>
<dbReference type="Gene3D" id="2.40.170.20">
    <property type="entry name" value="TonB-dependent receptor, beta-barrel domain"/>
    <property type="match status" value="1"/>
</dbReference>
<dbReference type="InterPro" id="IPR037066">
    <property type="entry name" value="Plug_dom_sf"/>
</dbReference>
<dbReference type="AlphaFoldDB" id="A0A511B540"/>
<feature type="domain" description="TonB-dependent receptor-like beta-barrel" evidence="15">
    <location>
        <begin position="214"/>
        <end position="646"/>
    </location>
</feature>
<keyword evidence="2 10" id="KW-0813">Transport</keyword>
<feature type="compositionally biased region" description="Polar residues" evidence="13">
    <location>
        <begin position="58"/>
        <end position="67"/>
    </location>
</feature>
<dbReference type="PROSITE" id="PS52016">
    <property type="entry name" value="TONB_DEPENDENT_REC_3"/>
    <property type="match status" value="1"/>
</dbReference>
<comment type="caution">
    <text evidence="17">The sequence shown here is derived from an EMBL/GenBank/DDBJ whole genome shotgun (WGS) entry which is preliminary data.</text>
</comment>
<evidence type="ECO:0000256" key="9">
    <source>
        <dbReference type="ARBA" id="ARBA00023237"/>
    </source>
</evidence>
<evidence type="ECO:0000256" key="3">
    <source>
        <dbReference type="ARBA" id="ARBA00022452"/>
    </source>
</evidence>
<evidence type="ECO:0000256" key="11">
    <source>
        <dbReference type="PROSITE-ProRule" id="PRU10143"/>
    </source>
</evidence>
<keyword evidence="7 10" id="KW-0472">Membrane</keyword>
<dbReference type="SUPFAM" id="SSF56935">
    <property type="entry name" value="Porins"/>
    <property type="match status" value="1"/>
</dbReference>
<dbReference type="GO" id="GO:0044718">
    <property type="term" value="P:siderophore transmembrane transport"/>
    <property type="evidence" value="ECO:0007669"/>
    <property type="project" value="TreeGrafter"/>
</dbReference>
<accession>A0A511B540</accession>
<evidence type="ECO:0000256" key="5">
    <source>
        <dbReference type="ARBA" id="ARBA00022729"/>
    </source>
</evidence>
<feature type="chain" id="PRO_5021914786" evidence="14">
    <location>
        <begin position="22"/>
        <end position="672"/>
    </location>
</feature>
<evidence type="ECO:0000313" key="18">
    <source>
        <dbReference type="Proteomes" id="UP000321079"/>
    </source>
</evidence>
<feature type="domain" description="TonB-dependent receptor plug" evidence="16">
    <location>
        <begin position="83"/>
        <end position="190"/>
    </location>
</feature>
<evidence type="ECO:0000256" key="6">
    <source>
        <dbReference type="ARBA" id="ARBA00023077"/>
    </source>
</evidence>
<feature type="signal peptide" evidence="14">
    <location>
        <begin position="1"/>
        <end position="21"/>
    </location>
</feature>
<dbReference type="InterPro" id="IPR000531">
    <property type="entry name" value="Beta-barrel_TonB"/>
</dbReference>
<dbReference type="Gene3D" id="2.170.130.10">
    <property type="entry name" value="TonB-dependent receptor, plug domain"/>
    <property type="match status" value="1"/>
</dbReference>
<keyword evidence="3 10" id="KW-1134">Transmembrane beta strand</keyword>
<comment type="similarity">
    <text evidence="10 12">Belongs to the TonB-dependent receptor family.</text>
</comment>